<feature type="compositionally biased region" description="Basic and acidic residues" evidence="1">
    <location>
        <begin position="321"/>
        <end position="332"/>
    </location>
</feature>
<evidence type="ECO:0000313" key="2">
    <source>
        <dbReference type="EMBL" id="KAE8356541.1"/>
    </source>
</evidence>
<accession>A0A5N6ZG12</accession>
<name>A0A5N6ZG12_9EURO</name>
<keyword evidence="3" id="KW-1185">Reference proteome</keyword>
<feature type="compositionally biased region" description="Low complexity" evidence="1">
    <location>
        <begin position="27"/>
        <end position="66"/>
    </location>
</feature>
<protein>
    <submittedName>
        <fullName evidence="2">Uncharacterized protein</fullName>
    </submittedName>
</protein>
<dbReference type="OrthoDB" id="5394108at2759"/>
<feature type="compositionally biased region" description="Acidic residues" evidence="1">
    <location>
        <begin position="685"/>
        <end position="698"/>
    </location>
</feature>
<feature type="compositionally biased region" description="Basic and acidic residues" evidence="1">
    <location>
        <begin position="478"/>
        <end position="487"/>
    </location>
</feature>
<feature type="compositionally biased region" description="Basic and acidic residues" evidence="1">
    <location>
        <begin position="222"/>
        <end position="232"/>
    </location>
</feature>
<feature type="region of interest" description="Disordered" evidence="1">
    <location>
        <begin position="304"/>
        <end position="701"/>
    </location>
</feature>
<organism evidence="2 3">
    <name type="scientific">Aspergillus coremiiformis</name>
    <dbReference type="NCBI Taxonomy" id="138285"/>
    <lineage>
        <taxon>Eukaryota</taxon>
        <taxon>Fungi</taxon>
        <taxon>Dikarya</taxon>
        <taxon>Ascomycota</taxon>
        <taxon>Pezizomycotina</taxon>
        <taxon>Eurotiomycetes</taxon>
        <taxon>Eurotiomycetidae</taxon>
        <taxon>Eurotiales</taxon>
        <taxon>Aspergillaceae</taxon>
        <taxon>Aspergillus</taxon>
        <taxon>Aspergillus subgen. Circumdati</taxon>
    </lineage>
</organism>
<feature type="compositionally biased region" description="Basic and acidic residues" evidence="1">
    <location>
        <begin position="627"/>
        <end position="643"/>
    </location>
</feature>
<dbReference type="AlphaFoldDB" id="A0A5N6ZG12"/>
<feature type="compositionally biased region" description="Polar residues" evidence="1">
    <location>
        <begin position="308"/>
        <end position="320"/>
    </location>
</feature>
<feature type="compositionally biased region" description="Basic and acidic residues" evidence="1">
    <location>
        <begin position="107"/>
        <end position="117"/>
    </location>
</feature>
<feature type="region of interest" description="Disordered" evidence="1">
    <location>
        <begin position="1"/>
        <end position="290"/>
    </location>
</feature>
<dbReference type="EMBL" id="ML739037">
    <property type="protein sequence ID" value="KAE8356541.1"/>
    <property type="molecule type" value="Genomic_DNA"/>
</dbReference>
<feature type="compositionally biased region" description="Basic and acidic residues" evidence="1">
    <location>
        <begin position="146"/>
        <end position="156"/>
    </location>
</feature>
<feature type="compositionally biased region" description="Basic and acidic residues" evidence="1">
    <location>
        <begin position="413"/>
        <end position="423"/>
    </location>
</feature>
<feature type="compositionally biased region" description="Polar residues" evidence="1">
    <location>
        <begin position="649"/>
        <end position="661"/>
    </location>
</feature>
<feature type="compositionally biased region" description="Basic and acidic residues" evidence="1">
    <location>
        <begin position="495"/>
        <end position="509"/>
    </location>
</feature>
<gene>
    <name evidence="2" type="ORF">BDV28DRAFT_126818</name>
</gene>
<reference evidence="3" key="1">
    <citation type="submission" date="2019-04" db="EMBL/GenBank/DDBJ databases">
        <title>Friends and foes A comparative genomics studyof 23 Aspergillus species from section Flavi.</title>
        <authorList>
            <consortium name="DOE Joint Genome Institute"/>
            <person name="Kjaerbolling I."/>
            <person name="Vesth T."/>
            <person name="Frisvad J.C."/>
            <person name="Nybo J.L."/>
            <person name="Theobald S."/>
            <person name="Kildgaard S."/>
            <person name="Isbrandt T."/>
            <person name="Kuo A."/>
            <person name="Sato A."/>
            <person name="Lyhne E.K."/>
            <person name="Kogle M.E."/>
            <person name="Wiebenga A."/>
            <person name="Kun R.S."/>
            <person name="Lubbers R.J."/>
            <person name="Makela M.R."/>
            <person name="Barry K."/>
            <person name="Chovatia M."/>
            <person name="Clum A."/>
            <person name="Daum C."/>
            <person name="Haridas S."/>
            <person name="He G."/>
            <person name="LaButti K."/>
            <person name="Lipzen A."/>
            <person name="Mondo S."/>
            <person name="Riley R."/>
            <person name="Salamov A."/>
            <person name="Simmons B.A."/>
            <person name="Magnuson J.K."/>
            <person name="Henrissat B."/>
            <person name="Mortensen U.H."/>
            <person name="Larsen T.O."/>
            <person name="Devries R.P."/>
            <person name="Grigoriev I.V."/>
            <person name="Machida M."/>
            <person name="Baker S.E."/>
            <person name="Andersen M.R."/>
        </authorList>
    </citation>
    <scope>NUCLEOTIDE SEQUENCE [LARGE SCALE GENOMIC DNA]</scope>
    <source>
        <strain evidence="3">CBS 553.77</strain>
    </source>
</reference>
<evidence type="ECO:0000313" key="3">
    <source>
        <dbReference type="Proteomes" id="UP000327118"/>
    </source>
</evidence>
<feature type="compositionally biased region" description="Polar residues" evidence="1">
    <location>
        <begin position="398"/>
        <end position="412"/>
    </location>
</feature>
<evidence type="ECO:0000256" key="1">
    <source>
        <dbReference type="SAM" id="MobiDB-lite"/>
    </source>
</evidence>
<feature type="compositionally biased region" description="Polar residues" evidence="1">
    <location>
        <begin position="604"/>
        <end position="620"/>
    </location>
</feature>
<proteinExistence type="predicted"/>
<feature type="compositionally biased region" description="Basic residues" evidence="1">
    <location>
        <begin position="67"/>
        <end position="81"/>
    </location>
</feature>
<feature type="compositionally biased region" description="Basic and acidic residues" evidence="1">
    <location>
        <begin position="340"/>
        <end position="349"/>
    </location>
</feature>
<dbReference type="Proteomes" id="UP000327118">
    <property type="component" value="Unassembled WGS sequence"/>
</dbReference>
<sequence length="769" mass="84285">MRTRSQQASPGGFLSLEDRAPRRTRSTRSASTSQPNTESATSTQATTRARSQGTVKKTATSKATKTQTRKASQRVTRKSTRKTVQQTTSDNDHESDSNEEPSGTTLPDDKENLKEESWDPVSVVLPDTTVLSEPKSSSLSLNRKRSHEDTSDEDRGAPVTPAANKRRNLGPPGSTPFTRRRTPLSRRIQSRAAPFSARLARREAEKQGRIESTLFRLPEYLRQLEADRRKAEQAPSSPAPPLPQTNFDFTMEPTLPTNQGTSDESSAPEEPSTPERDAPETPQRGWNLRGLLSSVPRSFSRLLPFGRSSGNTEAQATIEPSSERIIRTRSIDTESTGPHPEIRFRRRLSDGPVQLPKKQARNLSYSLFPAPIDRSLYLGDVPKPPRALSEASAPDLQCTEQEPSQKPQSQHTAEPHDQTRGRETSQAASEPGEKKRKRSPSPDVIPNPAGSSYGMDLDYFCYSSDSEDEVTKTPSKTSEIKRPDDLAKTATRSALRSERPSSKKVRFDASPENTPSKLRSRARATDPYCGTHFMGMGSGSASAPTTPTPPAHSEQPSQRPPGFIPNTQGTFQLDYDAFSDDSESSGPSSPASVAAPSLAPATQPEGQDVQSPASHQTRAAPSTPGKVDGDALARVRSQAEKYKPKTPSGLRTTSRYSSPLTAATPDAVADKQAPQKPDESAQSEQAEEAEEAENFGDDEFARDAEWLYQNCPSGDLSQLEWPARQSYEESLGVSATSMQLLATIWDDSEIEPAYLAFRRSFEEFKKTLQ</sequence>
<feature type="compositionally biased region" description="Low complexity" evidence="1">
    <location>
        <begin position="584"/>
        <end position="601"/>
    </location>
</feature>
<feature type="compositionally biased region" description="Basic and acidic residues" evidence="1">
    <location>
        <begin position="200"/>
        <end position="209"/>
    </location>
</feature>